<evidence type="ECO:0000256" key="1">
    <source>
        <dbReference type="ARBA" id="ARBA00004282"/>
    </source>
</evidence>
<dbReference type="SMART" id="SM00459">
    <property type="entry name" value="Sorb"/>
    <property type="match status" value="1"/>
</dbReference>
<feature type="region of interest" description="Disordered" evidence="4">
    <location>
        <begin position="732"/>
        <end position="853"/>
    </location>
</feature>
<feature type="compositionally biased region" description="Pro residues" evidence="4">
    <location>
        <begin position="321"/>
        <end position="341"/>
    </location>
</feature>
<feature type="compositionally biased region" description="Pro residues" evidence="4">
    <location>
        <begin position="42"/>
        <end position="52"/>
    </location>
</feature>
<keyword evidence="2" id="KW-0728">SH3 domain</keyword>
<feature type="compositionally biased region" description="Low complexity" evidence="4">
    <location>
        <begin position="1151"/>
        <end position="1162"/>
    </location>
</feature>
<gene>
    <name evidence="5" type="primary">SORBS3</name>
</gene>
<feature type="region of interest" description="Disordered" evidence="4">
    <location>
        <begin position="399"/>
        <end position="443"/>
    </location>
</feature>
<feature type="region of interest" description="Disordered" evidence="4">
    <location>
        <begin position="983"/>
        <end position="1005"/>
    </location>
</feature>
<dbReference type="Gene3D" id="2.30.30.40">
    <property type="entry name" value="SH3 Domains"/>
    <property type="match status" value="2"/>
</dbReference>
<dbReference type="InterPro" id="IPR050384">
    <property type="entry name" value="Endophilin_SH3RF"/>
</dbReference>
<feature type="region of interest" description="Disordered" evidence="4">
    <location>
        <begin position="497"/>
        <end position="583"/>
    </location>
</feature>
<dbReference type="InterPro" id="IPR036028">
    <property type="entry name" value="SH3-like_dom_sf"/>
</dbReference>
<dbReference type="SUPFAM" id="SSF50044">
    <property type="entry name" value="SH3-domain"/>
    <property type="match status" value="2"/>
</dbReference>
<reference evidence="5" key="2">
    <citation type="submission" date="2025-08" db="UniProtKB">
        <authorList>
            <consortium name="Ensembl"/>
        </authorList>
    </citation>
    <scope>IDENTIFICATION</scope>
</reference>
<dbReference type="PROSITE" id="PS50831">
    <property type="entry name" value="SOHO"/>
    <property type="match status" value="1"/>
</dbReference>
<dbReference type="Pfam" id="PF07653">
    <property type="entry name" value="SH3_2"/>
    <property type="match status" value="1"/>
</dbReference>
<reference evidence="5" key="3">
    <citation type="submission" date="2025-09" db="UniProtKB">
        <authorList>
            <consortium name="Ensembl"/>
        </authorList>
    </citation>
    <scope>IDENTIFICATION</scope>
</reference>
<dbReference type="Pfam" id="PF00018">
    <property type="entry name" value="SH3_1"/>
    <property type="match status" value="1"/>
</dbReference>
<feature type="compositionally biased region" description="Pro residues" evidence="4">
    <location>
        <begin position="871"/>
        <end position="888"/>
    </location>
</feature>
<proteinExistence type="predicted"/>
<feature type="compositionally biased region" description="Gly residues" evidence="4">
    <location>
        <begin position="128"/>
        <end position="140"/>
    </location>
</feature>
<feature type="region of interest" description="Disordered" evidence="4">
    <location>
        <begin position="868"/>
        <end position="913"/>
    </location>
</feature>
<dbReference type="PROSITE" id="PS50002">
    <property type="entry name" value="SH3"/>
    <property type="match status" value="2"/>
</dbReference>
<dbReference type="Pfam" id="PF02208">
    <property type="entry name" value="Sorb"/>
    <property type="match status" value="1"/>
</dbReference>
<dbReference type="AlphaFoldDB" id="A0A8C3E418"/>
<evidence type="ECO:0000313" key="6">
    <source>
        <dbReference type="Proteomes" id="UP000694553"/>
    </source>
</evidence>
<evidence type="ECO:0000256" key="3">
    <source>
        <dbReference type="ARBA" id="ARBA00022949"/>
    </source>
</evidence>
<dbReference type="CDD" id="cd11921">
    <property type="entry name" value="SH3_Vinexin_1"/>
    <property type="match status" value="1"/>
</dbReference>
<protein>
    <submittedName>
        <fullName evidence="5">Sorbin and SH3 domain containing 3</fullName>
    </submittedName>
</protein>
<feature type="region of interest" description="Disordered" evidence="4">
    <location>
        <begin position="316"/>
        <end position="356"/>
    </location>
</feature>
<dbReference type="InterPro" id="IPR001452">
    <property type="entry name" value="SH3_domain"/>
</dbReference>
<dbReference type="GO" id="GO:0070161">
    <property type="term" value="C:anchoring junction"/>
    <property type="evidence" value="ECO:0007669"/>
    <property type="project" value="UniProtKB-SubCell"/>
</dbReference>
<feature type="compositionally biased region" description="Low complexity" evidence="4">
    <location>
        <begin position="807"/>
        <end position="831"/>
    </location>
</feature>
<feature type="region of interest" description="Disordered" evidence="4">
    <location>
        <begin position="27"/>
        <end position="84"/>
    </location>
</feature>
<evidence type="ECO:0000313" key="5">
    <source>
        <dbReference type="Ensembl" id="ENSCMUP00000013866.2"/>
    </source>
</evidence>
<feature type="compositionally biased region" description="Gly residues" evidence="4">
    <location>
        <begin position="1093"/>
        <end position="1102"/>
    </location>
</feature>
<feature type="region of interest" description="Disordered" evidence="4">
    <location>
        <begin position="1080"/>
        <end position="1169"/>
    </location>
</feature>
<dbReference type="PRINTS" id="PR00499">
    <property type="entry name" value="P67PHOX"/>
</dbReference>
<feature type="region of interest" description="Disordered" evidence="4">
    <location>
        <begin position="211"/>
        <end position="244"/>
    </location>
</feature>
<organism evidence="5 6">
    <name type="scientific">Corvus moneduloides</name>
    <name type="common">New Caledonian crow</name>
    <dbReference type="NCBI Taxonomy" id="1196302"/>
    <lineage>
        <taxon>Eukaryota</taxon>
        <taxon>Metazoa</taxon>
        <taxon>Chordata</taxon>
        <taxon>Craniata</taxon>
        <taxon>Vertebrata</taxon>
        <taxon>Euteleostomi</taxon>
        <taxon>Archelosauria</taxon>
        <taxon>Archosauria</taxon>
        <taxon>Dinosauria</taxon>
        <taxon>Saurischia</taxon>
        <taxon>Theropoda</taxon>
        <taxon>Coelurosauria</taxon>
        <taxon>Aves</taxon>
        <taxon>Neognathae</taxon>
        <taxon>Neoaves</taxon>
        <taxon>Telluraves</taxon>
        <taxon>Australaves</taxon>
        <taxon>Passeriformes</taxon>
        <taxon>Corvoidea</taxon>
        <taxon>Corvidae</taxon>
        <taxon>Corvus</taxon>
    </lineage>
</organism>
<dbReference type="Proteomes" id="UP000694553">
    <property type="component" value="Unassembled WGS sequence"/>
</dbReference>
<evidence type="ECO:0000256" key="2">
    <source>
        <dbReference type="ARBA" id="ARBA00022443"/>
    </source>
</evidence>
<keyword evidence="6" id="KW-1185">Reference proteome</keyword>
<accession>A0A8C3E418</accession>
<feature type="compositionally biased region" description="Low complexity" evidence="4">
    <location>
        <begin position="507"/>
        <end position="537"/>
    </location>
</feature>
<comment type="subcellular location">
    <subcellularLocation>
        <location evidence="1">Cell junction</location>
    </subcellularLocation>
</comment>
<sequence length="1169" mass="125093">MEGMEGMEGSPVGSGWQWGWGLCSHRAPIPALGNPREHRPHSPPQSRPPPSTSFPIPSRKSPASPRLHRARGPATPGSPRFVSGARVRGNACAGRGMSSASWLHSLDPIPGNVTGNSEWAGPAPERGALGGQRTPGGPGHTGTQRRGGRWLPTLPGDAFGGLSPPAPRDALRPPRSFSRQSSCRGFFLPAARSSVPLAPGPPKTPALPEGPRWHGPGGYQQPRGTIPGHPPAMAGRLQPPDTSPALGVEDVPRLHPPLQVSPQPTATRVPVIRHRGSNTLNFHFHDPESRGTAENSQGAPKSSVNEWYQTWPAKEVKAPSTPVPAHPTPSPRAAPTCPRPPGWSATWTKDSKRRERRWVKYDGIGPVDETGMPLASRSSVDSPRDWYRSMFRQIHCKLPEPDWDTHSCPTTAPPSPPKPRRRGSAPAEPPGMPNGMDWTRWGATAEPGSIFDYEPGKFSPREQMPAAVRPTRAQSIEVLLEQELEQLSEELDKDMRDMETRRTPHQSPAAAPTARSPAPASPAARSPLSPRRLWSPPVTHRLPATPSMERGGLGLASNRSHAAPGRDTLRPGTLPSLSDLGDPVEAVKREEKKMKAARLKFDFQAESPKELTLHKGDIVYIHKEVDRNWLEGEHHGRVGIFPSNYVEILPPTEVPKPIKAPTLQVLEYGEALALYNFRGDLHVELSFRKGERICLVRRVNENWYEGRISGTSRQGIFPATYVQVLKEPRVKATAEDIPSSPAPASPRPAAGSPSLQRSPGPRIPQVPTGSPREEKRGPELTGGRPSSPRHLGATFPPSPKLPHAGTPSPLVASASPLVASASPPHPAAAHPQEPRRPAWTPEQVSAPRPGIVPRHRWGCGCCPEPTLSPHSTPPRGHPPVPVPSPPRPTTALKSGGLRTGRSTSTGPKTPTSWSCWKGTGWTSCSSATTAGSWECPGGRRNSALSPGTTWRRCDLQRWGPWWEEWGWGLPTAPPQPPCVPAVSPHGDEVPPAPSRPYGAASNRDKFPRRGGCPPPQCLNPPPPHRCPVPTAPGVAPGVWPVPGLTMTAVTRDVGLCPGVASASFPSLKLSSVRLRECRDWGGAGPGTRPTGSRGAGAGGGRCVGPRGSPHAHGRARSVPGRAQPPPCAPSGGWPCPQPGPARLLPRRRCRPGAALGSAAPRGRPARPPR</sequence>
<dbReference type="SMART" id="SM00326">
    <property type="entry name" value="SH3"/>
    <property type="match status" value="2"/>
</dbReference>
<dbReference type="InterPro" id="IPR035609">
    <property type="entry name" value="Vinexin_SH3_1"/>
</dbReference>
<evidence type="ECO:0000256" key="4">
    <source>
        <dbReference type="SAM" id="MobiDB-lite"/>
    </source>
</evidence>
<reference evidence="6" key="1">
    <citation type="submission" date="2019-10" db="EMBL/GenBank/DDBJ databases">
        <title>Corvus moneduloides (New Caledonian crow) genome, bCorMon1, primary haplotype.</title>
        <authorList>
            <person name="Rutz C."/>
            <person name="Fungtammasan C."/>
            <person name="Mountcastle J."/>
            <person name="Formenti G."/>
            <person name="Chow W."/>
            <person name="Howe K."/>
            <person name="Steele M.P."/>
            <person name="Fernandes J."/>
            <person name="Gilbert M.T.P."/>
            <person name="Fedrigo O."/>
            <person name="Jarvis E.D."/>
            <person name="Gemmell N."/>
        </authorList>
    </citation>
    <scope>NUCLEOTIDE SEQUENCE [LARGE SCALE GENOMIC DNA]</scope>
</reference>
<feature type="region of interest" description="Disordered" evidence="4">
    <location>
        <begin position="115"/>
        <end position="152"/>
    </location>
</feature>
<keyword evidence="3" id="KW-0965">Cell junction</keyword>
<dbReference type="Ensembl" id="ENSCMUT00000014886.2">
    <property type="protein sequence ID" value="ENSCMUP00000013866.2"/>
    <property type="gene ID" value="ENSCMUG00000008664.2"/>
</dbReference>
<feature type="compositionally biased region" description="Low complexity" evidence="4">
    <location>
        <begin position="894"/>
        <end position="906"/>
    </location>
</feature>
<dbReference type="OMA" id="HCKLPEP"/>
<name>A0A8C3E418_CORMO</name>
<accession>A0A8U7P503</accession>
<dbReference type="InterPro" id="IPR003127">
    <property type="entry name" value="SoHo_dom"/>
</dbReference>
<dbReference type="PANTHER" id="PTHR14167">
    <property type="entry name" value="SH3 DOMAIN-CONTAINING"/>
    <property type="match status" value="1"/>
</dbReference>
<dbReference type="PANTHER" id="PTHR14167:SF54">
    <property type="entry name" value="VINEXIN"/>
    <property type="match status" value="1"/>
</dbReference>